<dbReference type="EMBL" id="QTSX02000731">
    <property type="protein sequence ID" value="KAJ9086135.1"/>
    <property type="molecule type" value="Genomic_DNA"/>
</dbReference>
<reference evidence="1" key="1">
    <citation type="submission" date="2022-04" db="EMBL/GenBank/DDBJ databases">
        <title>Genome of the entomopathogenic fungus Entomophthora muscae.</title>
        <authorList>
            <person name="Elya C."/>
            <person name="Lovett B.R."/>
            <person name="Lee E."/>
            <person name="Macias A.M."/>
            <person name="Hajek A.E."/>
            <person name="De Bivort B.L."/>
            <person name="Kasson M.T."/>
            <person name="De Fine Licht H.H."/>
            <person name="Stajich J.E."/>
        </authorList>
    </citation>
    <scope>NUCLEOTIDE SEQUENCE</scope>
    <source>
        <strain evidence="1">Berkeley</strain>
    </source>
</reference>
<dbReference type="Proteomes" id="UP001165960">
    <property type="component" value="Unassembled WGS sequence"/>
</dbReference>
<proteinExistence type="predicted"/>
<name>A0ACC2UH17_9FUNG</name>
<organism evidence="1 2">
    <name type="scientific">Entomophthora muscae</name>
    <dbReference type="NCBI Taxonomy" id="34485"/>
    <lineage>
        <taxon>Eukaryota</taxon>
        <taxon>Fungi</taxon>
        <taxon>Fungi incertae sedis</taxon>
        <taxon>Zoopagomycota</taxon>
        <taxon>Entomophthoromycotina</taxon>
        <taxon>Entomophthoromycetes</taxon>
        <taxon>Entomophthorales</taxon>
        <taxon>Entomophthoraceae</taxon>
        <taxon>Entomophthora</taxon>
    </lineage>
</organism>
<keyword evidence="2" id="KW-1185">Reference proteome</keyword>
<accession>A0ACC2UH17</accession>
<gene>
    <name evidence="1" type="ORF">DSO57_1007250</name>
</gene>
<evidence type="ECO:0000313" key="2">
    <source>
        <dbReference type="Proteomes" id="UP001165960"/>
    </source>
</evidence>
<comment type="caution">
    <text evidence="1">The sequence shown here is derived from an EMBL/GenBank/DDBJ whole genome shotgun (WGS) entry which is preliminary data.</text>
</comment>
<sequence length="116" mass="12696">MMLGVAVRASLAKFGLGASLCSIGERLPDERVPGTDQVYYLIVVFRPILFFLHLLPVKYPNLLFLLADTLPTTSFFSVLCLPGELYDQDQYGGLDPLPAPPPVLMVDPLAPKPILP</sequence>
<evidence type="ECO:0000313" key="1">
    <source>
        <dbReference type="EMBL" id="KAJ9086135.1"/>
    </source>
</evidence>
<protein>
    <submittedName>
        <fullName evidence="1">Uncharacterized protein</fullName>
    </submittedName>
</protein>